<keyword evidence="1" id="KW-0233">DNA recombination</keyword>
<evidence type="ECO:0000256" key="1">
    <source>
        <dbReference type="ARBA" id="ARBA00023172"/>
    </source>
</evidence>
<dbReference type="EMBL" id="GL438512">
    <property type="protein sequence ID" value="EFN68871.1"/>
    <property type="molecule type" value="Genomic_DNA"/>
</dbReference>
<dbReference type="PROSITE" id="PS51898">
    <property type="entry name" value="TYR_RECOMBINASE"/>
    <property type="match status" value="1"/>
</dbReference>
<feature type="non-terminal residue" evidence="3">
    <location>
        <position position="1"/>
    </location>
</feature>
<dbReference type="InterPro" id="IPR011010">
    <property type="entry name" value="DNA_brk_join_enz"/>
</dbReference>
<dbReference type="GO" id="GO:0006310">
    <property type="term" value="P:DNA recombination"/>
    <property type="evidence" value="ECO:0007669"/>
    <property type="project" value="UniProtKB-KW"/>
</dbReference>
<gene>
    <name evidence="3" type="ORF">EAG_11855</name>
</gene>
<feature type="domain" description="Tyr recombinase" evidence="2">
    <location>
        <begin position="28"/>
        <end position="227"/>
    </location>
</feature>
<proteinExistence type="predicted"/>
<dbReference type="Gene3D" id="1.10.443.10">
    <property type="entry name" value="Intergrase catalytic core"/>
    <property type="match status" value="1"/>
</dbReference>
<name>E2ACG8_CAMFO</name>
<dbReference type="GO" id="GO:0003677">
    <property type="term" value="F:DNA binding"/>
    <property type="evidence" value="ECO:0007669"/>
    <property type="project" value="InterPro"/>
</dbReference>
<feature type="non-terminal residue" evidence="3">
    <location>
        <position position="227"/>
    </location>
</feature>
<sequence length="227" mass="25996">QSAIALLVGPELGKDEKVQRFFRGVAKLRPSAPRYDSTWDPKIVLRHLSNWYPNRELNLESLTLKLVTLLALVTGHRMQTLAAIDIRNIYRADENSLEIKIPDRIKTSSQNKNQPVLRLPFFTRDKTICAATTLLVYLERIKDIRGLINKLFISFKKPHKAVGTQTISRWIKKVMCKSGIDINVFSAYSTRHASTSAAKRHGVNIDQIRKTAGWSKDSETFARFYDR</sequence>
<evidence type="ECO:0000313" key="4">
    <source>
        <dbReference type="Proteomes" id="UP000000311"/>
    </source>
</evidence>
<dbReference type="PANTHER" id="PTHR35617">
    <property type="entry name" value="PHAGE_INTEGRASE DOMAIN-CONTAINING PROTEIN"/>
    <property type="match status" value="1"/>
</dbReference>
<dbReference type="CDD" id="cd00397">
    <property type="entry name" value="DNA_BRE_C"/>
    <property type="match status" value="1"/>
</dbReference>
<dbReference type="Proteomes" id="UP000000311">
    <property type="component" value="Unassembled WGS sequence"/>
</dbReference>
<dbReference type="InterPro" id="IPR013762">
    <property type="entry name" value="Integrase-like_cat_sf"/>
</dbReference>
<dbReference type="PANTHER" id="PTHR35617:SF3">
    <property type="entry name" value="CORE-BINDING (CB) DOMAIN-CONTAINING PROTEIN"/>
    <property type="match status" value="1"/>
</dbReference>
<protein>
    <recommendedName>
        <fullName evidence="2">Tyr recombinase domain-containing protein</fullName>
    </recommendedName>
</protein>
<keyword evidence="4" id="KW-1185">Reference proteome</keyword>
<reference evidence="3 4" key="1">
    <citation type="journal article" date="2010" name="Science">
        <title>Genomic comparison of the ants Camponotus floridanus and Harpegnathos saltator.</title>
        <authorList>
            <person name="Bonasio R."/>
            <person name="Zhang G."/>
            <person name="Ye C."/>
            <person name="Mutti N.S."/>
            <person name="Fang X."/>
            <person name="Qin N."/>
            <person name="Donahue G."/>
            <person name="Yang P."/>
            <person name="Li Q."/>
            <person name="Li C."/>
            <person name="Zhang P."/>
            <person name="Huang Z."/>
            <person name="Berger S.L."/>
            <person name="Reinberg D."/>
            <person name="Wang J."/>
            <person name="Liebig J."/>
        </authorList>
    </citation>
    <scope>NUCLEOTIDE SEQUENCE [LARGE SCALE GENOMIC DNA]</scope>
    <source>
        <strain evidence="4">C129</strain>
    </source>
</reference>
<dbReference type="OMA" id="IARWIRT"/>
<evidence type="ECO:0000259" key="2">
    <source>
        <dbReference type="PROSITE" id="PS51898"/>
    </source>
</evidence>
<evidence type="ECO:0000313" key="3">
    <source>
        <dbReference type="EMBL" id="EFN68871.1"/>
    </source>
</evidence>
<dbReference type="GO" id="GO:0015074">
    <property type="term" value="P:DNA integration"/>
    <property type="evidence" value="ECO:0007669"/>
    <property type="project" value="InterPro"/>
</dbReference>
<organism evidence="4">
    <name type="scientific">Camponotus floridanus</name>
    <name type="common">Florida carpenter ant</name>
    <dbReference type="NCBI Taxonomy" id="104421"/>
    <lineage>
        <taxon>Eukaryota</taxon>
        <taxon>Metazoa</taxon>
        <taxon>Ecdysozoa</taxon>
        <taxon>Arthropoda</taxon>
        <taxon>Hexapoda</taxon>
        <taxon>Insecta</taxon>
        <taxon>Pterygota</taxon>
        <taxon>Neoptera</taxon>
        <taxon>Endopterygota</taxon>
        <taxon>Hymenoptera</taxon>
        <taxon>Apocrita</taxon>
        <taxon>Aculeata</taxon>
        <taxon>Formicoidea</taxon>
        <taxon>Formicidae</taxon>
        <taxon>Formicinae</taxon>
        <taxon>Camponotus</taxon>
    </lineage>
</organism>
<dbReference type="InParanoid" id="E2ACG8"/>
<dbReference type="OrthoDB" id="7699712at2759"/>
<dbReference type="STRING" id="104421.E2ACG8"/>
<dbReference type="SUPFAM" id="SSF56349">
    <property type="entry name" value="DNA breaking-rejoining enzymes"/>
    <property type="match status" value="1"/>
</dbReference>
<dbReference type="AlphaFoldDB" id="E2ACG8"/>
<dbReference type="Pfam" id="PF00589">
    <property type="entry name" value="Phage_integrase"/>
    <property type="match status" value="1"/>
</dbReference>
<accession>E2ACG8</accession>
<dbReference type="InterPro" id="IPR002104">
    <property type="entry name" value="Integrase_catalytic"/>
</dbReference>